<dbReference type="EMBL" id="JANIGP010000006">
    <property type="protein sequence ID" value="MCY0108918.1"/>
    <property type="molecule type" value="Genomic_DNA"/>
</dbReference>
<evidence type="ECO:0000256" key="3">
    <source>
        <dbReference type="ARBA" id="ARBA00004818"/>
    </source>
</evidence>
<evidence type="ECO:0000256" key="1">
    <source>
        <dbReference type="ARBA" id="ARBA00000830"/>
    </source>
</evidence>
<dbReference type="SUPFAM" id="SSF56784">
    <property type="entry name" value="HAD-like"/>
    <property type="match status" value="1"/>
</dbReference>
<evidence type="ECO:0000256" key="4">
    <source>
        <dbReference type="ARBA" id="ARBA00006171"/>
    </source>
</evidence>
<evidence type="ECO:0000256" key="6">
    <source>
        <dbReference type="ARBA" id="ARBA00022723"/>
    </source>
</evidence>
<evidence type="ECO:0000256" key="5">
    <source>
        <dbReference type="ARBA" id="ARBA00013078"/>
    </source>
</evidence>
<protein>
    <recommendedName>
        <fullName evidence="5">phosphoglycolate phosphatase</fullName>
        <ecNumber evidence="5">3.1.3.18</ecNumber>
    </recommendedName>
</protein>
<dbReference type="Pfam" id="PF13419">
    <property type="entry name" value="HAD_2"/>
    <property type="match status" value="1"/>
</dbReference>
<dbReference type="RefSeq" id="WP_267800795.1">
    <property type="nucleotide sequence ID" value="NZ_JANIGP010000006.1"/>
</dbReference>
<dbReference type="InterPro" id="IPR041492">
    <property type="entry name" value="HAD_2"/>
</dbReference>
<dbReference type="PANTHER" id="PTHR43434">
    <property type="entry name" value="PHOSPHOGLYCOLATE PHOSPHATASE"/>
    <property type="match status" value="1"/>
</dbReference>
<dbReference type="Proteomes" id="UP001207830">
    <property type="component" value="Unassembled WGS sequence"/>
</dbReference>
<keyword evidence="6" id="KW-0479">Metal-binding</keyword>
<comment type="cofactor">
    <cofactor evidence="2">
        <name>Mg(2+)</name>
        <dbReference type="ChEBI" id="CHEBI:18420"/>
    </cofactor>
</comment>
<dbReference type="Gene3D" id="3.40.50.1000">
    <property type="entry name" value="HAD superfamily/HAD-like"/>
    <property type="match status" value="1"/>
</dbReference>
<proteinExistence type="inferred from homology"/>
<comment type="caution">
    <text evidence="8">The sequence shown here is derived from an EMBL/GenBank/DDBJ whole genome shotgun (WGS) entry which is preliminary data.</text>
</comment>
<accession>A0ABT3YTS5</accession>
<dbReference type="PANTHER" id="PTHR43434:SF1">
    <property type="entry name" value="PHOSPHOGLYCOLATE PHOSPHATASE"/>
    <property type="match status" value="1"/>
</dbReference>
<gene>
    <name evidence="8" type="ORF">NQF78_11380</name>
</gene>
<keyword evidence="9" id="KW-1185">Reference proteome</keyword>
<name>A0ABT3YTS5_9PSED</name>
<sequence>MTTFKLGDVMAGKKLVFFDCDGVLLDSNGVKLAAVDHALAHYPQALRDRCKESFRLNFGRARHWHFEAFERLIAPRGPAARDFVAASIARYEDYLRSHYRCSAVVAGAPQLLALLQEQGVTCFVVSGGKEEEITEALGVSGIDRYMARIIGSPTAKIAAINALLEQHDCAAAQALFLGDAIADAEAAIACKVPFIFVSGHALVDRSTLSARWPAGHWAVEVPDLRPDNPVVHFGAACQTVKEDY</sequence>
<dbReference type="InterPro" id="IPR023198">
    <property type="entry name" value="PGP-like_dom2"/>
</dbReference>
<organism evidence="8 9">
    <name type="scientific">Pseudomonas monsensis</name>
    <dbReference type="NCBI Taxonomy" id="2745509"/>
    <lineage>
        <taxon>Bacteria</taxon>
        <taxon>Pseudomonadati</taxon>
        <taxon>Pseudomonadota</taxon>
        <taxon>Gammaproteobacteria</taxon>
        <taxon>Pseudomonadales</taxon>
        <taxon>Pseudomonadaceae</taxon>
        <taxon>Pseudomonas</taxon>
    </lineage>
</organism>
<dbReference type="Gene3D" id="1.10.150.240">
    <property type="entry name" value="Putative phosphatase, domain 2"/>
    <property type="match status" value="1"/>
</dbReference>
<dbReference type="EC" id="3.1.3.18" evidence="5"/>
<evidence type="ECO:0000256" key="2">
    <source>
        <dbReference type="ARBA" id="ARBA00001946"/>
    </source>
</evidence>
<dbReference type="InterPro" id="IPR050155">
    <property type="entry name" value="HAD-like_hydrolase_sf"/>
</dbReference>
<evidence type="ECO:0000313" key="8">
    <source>
        <dbReference type="EMBL" id="MCY0108918.1"/>
    </source>
</evidence>
<comment type="catalytic activity">
    <reaction evidence="1">
        <text>2-phosphoglycolate + H2O = glycolate + phosphate</text>
        <dbReference type="Rhea" id="RHEA:14369"/>
        <dbReference type="ChEBI" id="CHEBI:15377"/>
        <dbReference type="ChEBI" id="CHEBI:29805"/>
        <dbReference type="ChEBI" id="CHEBI:43474"/>
        <dbReference type="ChEBI" id="CHEBI:58033"/>
        <dbReference type="EC" id="3.1.3.18"/>
    </reaction>
</comment>
<comment type="similarity">
    <text evidence="4">Belongs to the HAD-like hydrolase superfamily. CbbY/CbbZ/Gph/YieH family.</text>
</comment>
<dbReference type="SFLD" id="SFLDG01129">
    <property type="entry name" value="C1.5:_HAD__Beta-PGM__Phosphata"/>
    <property type="match status" value="1"/>
</dbReference>
<keyword evidence="7" id="KW-0119">Carbohydrate metabolism</keyword>
<dbReference type="SFLD" id="SFLDS00003">
    <property type="entry name" value="Haloacid_Dehalogenase"/>
    <property type="match status" value="1"/>
</dbReference>
<reference evidence="8 9" key="1">
    <citation type="submission" date="2022-07" db="EMBL/GenBank/DDBJ databases">
        <title>Characterization of plant growth promoting rhizobacteria (PGPR) for use as bioinoculants in agriculture.</title>
        <authorList>
            <person name="Hassen A.I."/>
            <person name="Pierneef R."/>
        </authorList>
    </citation>
    <scope>NUCLEOTIDE SEQUENCE [LARGE SCALE GENOMIC DNA]</scope>
    <source>
        <strain evidence="8 9">SARCC-3054</strain>
    </source>
</reference>
<dbReference type="InterPro" id="IPR023214">
    <property type="entry name" value="HAD_sf"/>
</dbReference>
<comment type="pathway">
    <text evidence="3">Organic acid metabolism; glycolate biosynthesis; glycolate from 2-phosphoglycolate: step 1/1.</text>
</comment>
<dbReference type="InterPro" id="IPR036412">
    <property type="entry name" value="HAD-like_sf"/>
</dbReference>
<evidence type="ECO:0000256" key="7">
    <source>
        <dbReference type="ARBA" id="ARBA00023277"/>
    </source>
</evidence>
<evidence type="ECO:0000313" key="9">
    <source>
        <dbReference type="Proteomes" id="UP001207830"/>
    </source>
</evidence>